<evidence type="ECO:0000313" key="2">
    <source>
        <dbReference type="EMBL" id="REL30210.1"/>
    </source>
</evidence>
<name>A0A3E0U0I5_9GAMM</name>
<feature type="transmembrane region" description="Helical" evidence="1">
    <location>
        <begin position="25"/>
        <end position="43"/>
    </location>
</feature>
<keyword evidence="1" id="KW-1133">Transmembrane helix</keyword>
<evidence type="ECO:0000256" key="1">
    <source>
        <dbReference type="SAM" id="Phobius"/>
    </source>
</evidence>
<reference evidence="3" key="1">
    <citation type="submission" date="2018-08" db="EMBL/GenBank/DDBJ databases">
        <title>Thalassotalea euphylliae genome.</title>
        <authorList>
            <person name="Summers S."/>
            <person name="Rice S.A."/>
            <person name="Freckelton M.L."/>
            <person name="Nedved B.T."/>
            <person name="Hadfield M.G."/>
        </authorList>
    </citation>
    <scope>NUCLEOTIDE SEQUENCE [LARGE SCALE GENOMIC DNA]</scope>
    <source>
        <strain evidence="3">H3</strain>
    </source>
</reference>
<proteinExistence type="predicted"/>
<dbReference type="PANTHER" id="PTHR32309">
    <property type="entry name" value="TYROSINE-PROTEIN KINASE"/>
    <property type="match status" value="1"/>
</dbReference>
<keyword evidence="1" id="KW-0472">Membrane</keyword>
<accession>A0A3E0U0I5</accession>
<feature type="transmembrane region" description="Helical" evidence="1">
    <location>
        <begin position="279"/>
        <end position="304"/>
    </location>
</feature>
<evidence type="ECO:0000313" key="3">
    <source>
        <dbReference type="Proteomes" id="UP000256899"/>
    </source>
</evidence>
<organism evidence="2 3">
    <name type="scientific">Thalassotalea euphylliae</name>
    <dbReference type="NCBI Taxonomy" id="1655234"/>
    <lineage>
        <taxon>Bacteria</taxon>
        <taxon>Pseudomonadati</taxon>
        <taxon>Pseudomonadota</taxon>
        <taxon>Gammaproteobacteria</taxon>
        <taxon>Alteromonadales</taxon>
        <taxon>Colwelliaceae</taxon>
        <taxon>Thalassotalea</taxon>
    </lineage>
</organism>
<keyword evidence="1" id="KW-0812">Transmembrane</keyword>
<dbReference type="InterPro" id="IPR050445">
    <property type="entry name" value="Bact_polysacc_biosynth/exp"/>
</dbReference>
<gene>
    <name evidence="2" type="ORF">DXX94_05540</name>
</gene>
<comment type="caution">
    <text evidence="2">The sequence shown here is derived from an EMBL/GenBank/DDBJ whole genome shotgun (WGS) entry which is preliminary data.</text>
</comment>
<dbReference type="GO" id="GO:0004713">
    <property type="term" value="F:protein tyrosine kinase activity"/>
    <property type="evidence" value="ECO:0007669"/>
    <property type="project" value="TreeGrafter"/>
</dbReference>
<dbReference type="GO" id="GO:0005886">
    <property type="term" value="C:plasma membrane"/>
    <property type="evidence" value="ECO:0007669"/>
    <property type="project" value="TreeGrafter"/>
</dbReference>
<protein>
    <submittedName>
        <fullName evidence="2">LPS O-antigen length regulator</fullName>
    </submittedName>
</protein>
<dbReference type="EMBL" id="QUOT01000001">
    <property type="protein sequence ID" value="REL30210.1"/>
    <property type="molecule type" value="Genomic_DNA"/>
</dbReference>
<dbReference type="AlphaFoldDB" id="A0A3E0U0I5"/>
<dbReference type="Proteomes" id="UP000256899">
    <property type="component" value="Unassembled WGS sequence"/>
</dbReference>
<sequence>MVLSVHHENEFIFYALLKYIWSKKFSVIGFVTLIIVLTTIWLVSLPNIYKSTVLVTPTQEATGSGLTSMGAQLGGLASLAGINISGGSNDKVAIALQVLESRKFILNFIEKYNIDIPLIASNAWDQKNNKLEINPEIYNSNTKTWTRKDSSGNLAPPTSIELYNKFLKLLTIDNAVSTGSVTVSVEHLSPHLALAWTEALITELNATMRDRDIKSTTLSISYLENQIAKTQNADMQKIFYQLVQEQTKTLMIAEVTPEYVFEVIDPAFLPLEKSAPKRALMLIAATFLAGLLALFFCILCFFVIPRKHSAH</sequence>
<dbReference type="PANTHER" id="PTHR32309:SF13">
    <property type="entry name" value="FERRIC ENTEROBACTIN TRANSPORT PROTEIN FEPE"/>
    <property type="match status" value="1"/>
</dbReference>
<keyword evidence="3" id="KW-1185">Reference proteome</keyword>